<dbReference type="PANTHER" id="PTHR36206">
    <property type="entry name" value="ASPERCRYPTIN BIOSYNTHESIS CLUSTER-SPECIFIC TRANSCRIPTION REGULATOR ATNN-RELATED"/>
    <property type="match status" value="1"/>
</dbReference>
<keyword evidence="3" id="KW-0805">Transcription regulation</keyword>
<evidence type="ECO:0000313" key="9">
    <source>
        <dbReference type="Proteomes" id="UP001175000"/>
    </source>
</evidence>
<evidence type="ECO:0000256" key="4">
    <source>
        <dbReference type="ARBA" id="ARBA00023125"/>
    </source>
</evidence>
<protein>
    <recommendedName>
        <fullName evidence="10">Zn(2)-C6 fungal-type domain-containing protein</fullName>
    </recommendedName>
</protein>
<keyword evidence="9" id="KW-1185">Reference proteome</keyword>
<gene>
    <name evidence="8" type="ORF">B0T14DRAFT_432308</name>
</gene>
<proteinExistence type="predicted"/>
<feature type="non-terminal residue" evidence="8">
    <location>
        <position position="310"/>
    </location>
</feature>
<keyword evidence="2" id="KW-0862">Zinc</keyword>
<evidence type="ECO:0000313" key="8">
    <source>
        <dbReference type="EMBL" id="KAK0620294.1"/>
    </source>
</evidence>
<dbReference type="EMBL" id="JAULSU010000004">
    <property type="protein sequence ID" value="KAK0620294.1"/>
    <property type="molecule type" value="Genomic_DNA"/>
</dbReference>
<evidence type="ECO:0000256" key="2">
    <source>
        <dbReference type="ARBA" id="ARBA00022833"/>
    </source>
</evidence>
<evidence type="ECO:0000256" key="7">
    <source>
        <dbReference type="SAM" id="MobiDB-lite"/>
    </source>
</evidence>
<evidence type="ECO:0000256" key="1">
    <source>
        <dbReference type="ARBA" id="ARBA00022723"/>
    </source>
</evidence>
<name>A0AA39WRK5_9PEZI</name>
<dbReference type="AlphaFoldDB" id="A0AA39WRK5"/>
<feature type="region of interest" description="Disordered" evidence="7">
    <location>
        <begin position="1"/>
        <end position="44"/>
    </location>
</feature>
<keyword evidence="6" id="KW-0539">Nucleus</keyword>
<keyword evidence="1" id="KW-0479">Metal-binding</keyword>
<dbReference type="PANTHER" id="PTHR36206:SF12">
    <property type="entry name" value="ASPERCRYPTIN BIOSYNTHESIS CLUSTER-SPECIFIC TRANSCRIPTION REGULATOR ATNN-RELATED"/>
    <property type="match status" value="1"/>
</dbReference>
<feature type="compositionally biased region" description="Low complexity" evidence="7">
    <location>
        <begin position="1"/>
        <end position="28"/>
    </location>
</feature>
<evidence type="ECO:0008006" key="10">
    <source>
        <dbReference type="Google" id="ProtNLM"/>
    </source>
</evidence>
<dbReference type="GO" id="GO:0046872">
    <property type="term" value="F:metal ion binding"/>
    <property type="evidence" value="ECO:0007669"/>
    <property type="project" value="UniProtKB-KW"/>
</dbReference>
<evidence type="ECO:0000256" key="3">
    <source>
        <dbReference type="ARBA" id="ARBA00023015"/>
    </source>
</evidence>
<dbReference type="GO" id="GO:0003677">
    <property type="term" value="F:DNA binding"/>
    <property type="evidence" value="ECO:0007669"/>
    <property type="project" value="UniProtKB-KW"/>
</dbReference>
<sequence>MATSPNYSSYTPSGTPSPTASSTSSQAGPKKRTRASKPKEKPACLRCTSTGRTCDGYDPDHSPSRTRVALDPIEGAELAKSEFLKACQRNEALRFMRPLAPDIDGWKVTRRFIHEFRPIPADPELCAFAGFWNRVAPQVTGDHHASQQQHDPAVRCAIVALGAAYQLYHYPSEPLPEDFTCESLEIFVIQQYNQSIARLQPHVCSSHPDSIRATLTCCLAFIFLETLRGTHSTAITHLMNGLQILQSLPPPTFDFFLSTSLPQLPAPSDTFTMAELIRIFGRLEVSACFFPNAIRPVVALHSCRTRLFDN</sequence>
<keyword evidence="4" id="KW-0238">DNA-binding</keyword>
<dbReference type="InterPro" id="IPR052360">
    <property type="entry name" value="Transcr_Regulatory_Proteins"/>
</dbReference>
<dbReference type="Proteomes" id="UP001175000">
    <property type="component" value="Unassembled WGS sequence"/>
</dbReference>
<comment type="caution">
    <text evidence="8">The sequence shown here is derived from an EMBL/GenBank/DDBJ whole genome shotgun (WGS) entry which is preliminary data.</text>
</comment>
<evidence type="ECO:0000256" key="6">
    <source>
        <dbReference type="ARBA" id="ARBA00023242"/>
    </source>
</evidence>
<reference evidence="8" key="1">
    <citation type="submission" date="2023-06" db="EMBL/GenBank/DDBJ databases">
        <title>Genome-scale phylogeny and comparative genomics of the fungal order Sordariales.</title>
        <authorList>
            <consortium name="Lawrence Berkeley National Laboratory"/>
            <person name="Hensen N."/>
            <person name="Bonometti L."/>
            <person name="Westerberg I."/>
            <person name="Brannstrom I.O."/>
            <person name="Guillou S."/>
            <person name="Cros-Aarteil S."/>
            <person name="Calhoun S."/>
            <person name="Haridas S."/>
            <person name="Kuo A."/>
            <person name="Mondo S."/>
            <person name="Pangilinan J."/>
            <person name="Riley R."/>
            <person name="Labutti K."/>
            <person name="Andreopoulos B."/>
            <person name="Lipzen A."/>
            <person name="Chen C."/>
            <person name="Yanf M."/>
            <person name="Daum C."/>
            <person name="Ng V."/>
            <person name="Clum A."/>
            <person name="Steindorff A."/>
            <person name="Ohm R."/>
            <person name="Martin F."/>
            <person name="Silar P."/>
            <person name="Natvig D."/>
            <person name="Lalanne C."/>
            <person name="Gautier V."/>
            <person name="Ament-Velasquez S.L."/>
            <person name="Kruys A."/>
            <person name="Hutchinson M.I."/>
            <person name="Powell A.J."/>
            <person name="Barry K."/>
            <person name="Miller A.N."/>
            <person name="Grigoriev I.V."/>
            <person name="Debuchy R."/>
            <person name="Gladieux P."/>
            <person name="Thoren M.H."/>
            <person name="Johannesson H."/>
        </authorList>
    </citation>
    <scope>NUCLEOTIDE SEQUENCE</scope>
    <source>
        <strain evidence="8">CBS 606.72</strain>
    </source>
</reference>
<accession>A0AA39WRK5</accession>
<keyword evidence="5" id="KW-0804">Transcription</keyword>
<evidence type="ECO:0000256" key="5">
    <source>
        <dbReference type="ARBA" id="ARBA00023163"/>
    </source>
</evidence>
<organism evidence="8 9">
    <name type="scientific">Immersiella caudata</name>
    <dbReference type="NCBI Taxonomy" id="314043"/>
    <lineage>
        <taxon>Eukaryota</taxon>
        <taxon>Fungi</taxon>
        <taxon>Dikarya</taxon>
        <taxon>Ascomycota</taxon>
        <taxon>Pezizomycotina</taxon>
        <taxon>Sordariomycetes</taxon>
        <taxon>Sordariomycetidae</taxon>
        <taxon>Sordariales</taxon>
        <taxon>Lasiosphaeriaceae</taxon>
        <taxon>Immersiella</taxon>
    </lineage>
</organism>